<protein>
    <submittedName>
        <fullName evidence="1">Z-ring formation inhibitor MciZ</fullName>
    </submittedName>
</protein>
<organism evidence="1 2">
    <name type="scientific">Metabacillus endolithicus</name>
    <dbReference type="NCBI Taxonomy" id="1535204"/>
    <lineage>
        <taxon>Bacteria</taxon>
        <taxon>Bacillati</taxon>
        <taxon>Bacillota</taxon>
        <taxon>Bacilli</taxon>
        <taxon>Bacillales</taxon>
        <taxon>Bacillaceae</taxon>
        <taxon>Metabacillus</taxon>
    </lineage>
</organism>
<gene>
    <name evidence="1" type="primary">mciZ</name>
    <name evidence="1" type="ORF">ACFSKK_12470</name>
</gene>
<accession>A0ABW5BXB2</accession>
<evidence type="ECO:0000313" key="1">
    <source>
        <dbReference type="EMBL" id="MFD2214497.1"/>
    </source>
</evidence>
<dbReference type="RefSeq" id="WP_379051983.1">
    <property type="nucleotide sequence ID" value="NZ_JBHUIK010000002.1"/>
</dbReference>
<keyword evidence="2" id="KW-1185">Reference proteome</keyword>
<proteinExistence type="predicted"/>
<name>A0ABW5BXB2_9BACI</name>
<sequence length="27" mass="3322">MFKVLITFKAWSVRSKLKQYSVWFSKI</sequence>
<reference evidence="2" key="1">
    <citation type="journal article" date="2019" name="Int. J. Syst. Evol. Microbiol.">
        <title>The Global Catalogue of Microorganisms (GCM) 10K type strain sequencing project: providing services to taxonomists for standard genome sequencing and annotation.</title>
        <authorList>
            <consortium name="The Broad Institute Genomics Platform"/>
            <consortium name="The Broad Institute Genome Sequencing Center for Infectious Disease"/>
            <person name="Wu L."/>
            <person name="Ma J."/>
        </authorList>
    </citation>
    <scope>NUCLEOTIDE SEQUENCE [LARGE SCALE GENOMIC DNA]</scope>
    <source>
        <strain evidence="2">CGMCC 1.15474</strain>
    </source>
</reference>
<evidence type="ECO:0000313" key="2">
    <source>
        <dbReference type="Proteomes" id="UP001597318"/>
    </source>
</evidence>
<comment type="caution">
    <text evidence="1">The sequence shown here is derived from an EMBL/GenBank/DDBJ whole genome shotgun (WGS) entry which is preliminary data.</text>
</comment>
<dbReference type="Pfam" id="PF13072">
    <property type="entry name" value="MciZ"/>
    <property type="match status" value="1"/>
</dbReference>
<dbReference type="InterPro" id="IPR025177">
    <property type="entry name" value="MciZ"/>
</dbReference>
<dbReference type="EMBL" id="JBHUIK010000002">
    <property type="protein sequence ID" value="MFD2214497.1"/>
    <property type="molecule type" value="Genomic_DNA"/>
</dbReference>
<dbReference type="Proteomes" id="UP001597318">
    <property type="component" value="Unassembled WGS sequence"/>
</dbReference>